<dbReference type="PANTHER" id="PTHR16798">
    <property type="entry name" value="FANCONI ANEMIA GROUP C PROTEIN FANCC"/>
    <property type="match status" value="1"/>
</dbReference>
<keyword evidence="2" id="KW-1185">Reference proteome</keyword>
<dbReference type="GO" id="GO:0006289">
    <property type="term" value="P:nucleotide-excision repair"/>
    <property type="evidence" value="ECO:0007669"/>
    <property type="project" value="TreeGrafter"/>
</dbReference>
<dbReference type="GO" id="GO:0036297">
    <property type="term" value="P:interstrand cross-link repair"/>
    <property type="evidence" value="ECO:0007669"/>
    <property type="project" value="InterPro"/>
</dbReference>
<dbReference type="AlphaFoldDB" id="A0AAD9NM39"/>
<dbReference type="Pfam" id="PF02106">
    <property type="entry name" value="Fanconi_C"/>
    <property type="match status" value="1"/>
</dbReference>
<dbReference type="PANTHER" id="PTHR16798:SF0">
    <property type="entry name" value="FANCONI ANEMIA GROUP C PROTEIN"/>
    <property type="match status" value="1"/>
</dbReference>
<accession>A0AAD9NM39</accession>
<reference evidence="1" key="1">
    <citation type="journal article" date="2023" name="Mol. Biol. Evol.">
        <title>Third-Generation Sequencing Reveals the Adaptive Role of the Epigenome in Three Deep-Sea Polychaetes.</title>
        <authorList>
            <person name="Perez M."/>
            <person name="Aroh O."/>
            <person name="Sun Y."/>
            <person name="Lan Y."/>
            <person name="Juniper S.K."/>
            <person name="Young C.R."/>
            <person name="Angers B."/>
            <person name="Qian P.Y."/>
        </authorList>
    </citation>
    <scope>NUCLEOTIDE SEQUENCE</scope>
    <source>
        <strain evidence="1">R07B-5</strain>
    </source>
</reference>
<organism evidence="1 2">
    <name type="scientific">Ridgeia piscesae</name>
    <name type="common">Tubeworm</name>
    <dbReference type="NCBI Taxonomy" id="27915"/>
    <lineage>
        <taxon>Eukaryota</taxon>
        <taxon>Metazoa</taxon>
        <taxon>Spiralia</taxon>
        <taxon>Lophotrochozoa</taxon>
        <taxon>Annelida</taxon>
        <taxon>Polychaeta</taxon>
        <taxon>Sedentaria</taxon>
        <taxon>Canalipalpata</taxon>
        <taxon>Sabellida</taxon>
        <taxon>Siboglinidae</taxon>
        <taxon>Ridgeia</taxon>
    </lineage>
</organism>
<dbReference type="GO" id="GO:0043240">
    <property type="term" value="C:Fanconi anaemia nuclear complex"/>
    <property type="evidence" value="ECO:0007669"/>
    <property type="project" value="InterPro"/>
</dbReference>
<evidence type="ECO:0000313" key="1">
    <source>
        <dbReference type="EMBL" id="KAK2173381.1"/>
    </source>
</evidence>
<dbReference type="Proteomes" id="UP001209878">
    <property type="component" value="Unassembled WGS sequence"/>
</dbReference>
<evidence type="ECO:0000313" key="2">
    <source>
        <dbReference type="Proteomes" id="UP001209878"/>
    </source>
</evidence>
<name>A0AAD9NM39_RIDPI</name>
<gene>
    <name evidence="1" type="ORF">NP493_879g00024</name>
</gene>
<protein>
    <submittedName>
        <fullName evidence="1">Uncharacterized protein</fullName>
    </submittedName>
</protein>
<comment type="caution">
    <text evidence="1">The sequence shown here is derived from an EMBL/GenBank/DDBJ whole genome shotgun (WGS) entry which is preliminary data.</text>
</comment>
<proteinExistence type="predicted"/>
<dbReference type="GO" id="GO:0034599">
    <property type="term" value="P:cellular response to oxidative stress"/>
    <property type="evidence" value="ECO:0007669"/>
    <property type="project" value="TreeGrafter"/>
</dbReference>
<dbReference type="EMBL" id="JAODUO010000879">
    <property type="protein sequence ID" value="KAK2173381.1"/>
    <property type="molecule type" value="Genomic_DNA"/>
</dbReference>
<dbReference type="InterPro" id="IPR000686">
    <property type="entry name" value="FANCC"/>
</dbReference>
<sequence>MDDGEVAEWLRRAIWWQDNKDVKCLLDQQHWLTELVAFLQRLLTKLRQLGSVEDVLRTLPQVGQLLGRLSSLPLLLTSESCYKTLMSCILFFSTPQPQSAIEAKAKQWALVAAQLMSHLESSASSQLLSDHVTTQDSYCHLEDICKLCVNLRHIPAFSRILDSAMLHMWESASRQSEWEGCLTEMMHSQKRAYIDEALSPLPYTTQRLLWQLKLESLEQEVLLLVEAITVQPFLTKHSVLELIKCRHLVKASVEHFDIYEAVFSMLRQLHQHSQGANTVAFVIGSLHEGVREEFDSSKHDVSGIRHLQSSVPIWHCAGSSVPVCHCADLDTDSMESQVRQIAQQLHHVSDESSEEIHILLLQFPSWYHITLFLTLMGSKSVSQS</sequence>